<keyword evidence="3" id="KW-0238">DNA-binding</keyword>
<dbReference type="InterPro" id="IPR000792">
    <property type="entry name" value="Tscrpt_reg_LuxR_C"/>
</dbReference>
<dbReference type="SUPFAM" id="SSF46894">
    <property type="entry name" value="C-terminal effector domain of the bipartite response regulators"/>
    <property type="match status" value="1"/>
</dbReference>
<dbReference type="InterPro" id="IPR001789">
    <property type="entry name" value="Sig_transdc_resp-reg_receiver"/>
</dbReference>
<accession>A0AB39QUN2</accession>
<gene>
    <name evidence="8" type="ORF">AB5J52_35795</name>
</gene>
<dbReference type="GO" id="GO:0003677">
    <property type="term" value="F:DNA binding"/>
    <property type="evidence" value="ECO:0007669"/>
    <property type="project" value="UniProtKB-KW"/>
</dbReference>
<organism evidence="8">
    <name type="scientific">Streptomyces sp. R39</name>
    <dbReference type="NCBI Taxonomy" id="3238631"/>
    <lineage>
        <taxon>Bacteria</taxon>
        <taxon>Bacillati</taxon>
        <taxon>Actinomycetota</taxon>
        <taxon>Actinomycetes</taxon>
        <taxon>Kitasatosporales</taxon>
        <taxon>Streptomycetaceae</taxon>
        <taxon>Streptomyces</taxon>
    </lineage>
</organism>
<dbReference type="PROSITE" id="PS50043">
    <property type="entry name" value="HTH_LUXR_2"/>
    <property type="match status" value="1"/>
</dbReference>
<dbReference type="PROSITE" id="PS00622">
    <property type="entry name" value="HTH_LUXR_1"/>
    <property type="match status" value="1"/>
</dbReference>
<dbReference type="Pfam" id="PF00072">
    <property type="entry name" value="Response_reg"/>
    <property type="match status" value="1"/>
</dbReference>
<evidence type="ECO:0000256" key="4">
    <source>
        <dbReference type="ARBA" id="ARBA00023163"/>
    </source>
</evidence>
<keyword evidence="2" id="KW-0805">Transcription regulation</keyword>
<dbReference type="InterPro" id="IPR058245">
    <property type="entry name" value="NreC/VraR/RcsB-like_REC"/>
</dbReference>
<dbReference type="GO" id="GO:0000160">
    <property type="term" value="P:phosphorelay signal transduction system"/>
    <property type="evidence" value="ECO:0007669"/>
    <property type="project" value="InterPro"/>
</dbReference>
<dbReference type="InterPro" id="IPR039420">
    <property type="entry name" value="WalR-like"/>
</dbReference>
<evidence type="ECO:0000256" key="1">
    <source>
        <dbReference type="ARBA" id="ARBA00022553"/>
    </source>
</evidence>
<dbReference type="SUPFAM" id="SSF52172">
    <property type="entry name" value="CheY-like"/>
    <property type="match status" value="1"/>
</dbReference>
<proteinExistence type="predicted"/>
<dbReference type="Pfam" id="PF00196">
    <property type="entry name" value="GerE"/>
    <property type="match status" value="1"/>
</dbReference>
<dbReference type="RefSeq" id="WP_369226176.1">
    <property type="nucleotide sequence ID" value="NZ_CP163441.1"/>
</dbReference>
<dbReference type="InterPro" id="IPR016032">
    <property type="entry name" value="Sig_transdc_resp-reg_C-effctor"/>
</dbReference>
<evidence type="ECO:0000259" key="6">
    <source>
        <dbReference type="PROSITE" id="PS50043"/>
    </source>
</evidence>
<evidence type="ECO:0000256" key="5">
    <source>
        <dbReference type="PROSITE-ProRule" id="PRU00169"/>
    </source>
</evidence>
<feature type="domain" description="Response regulatory" evidence="7">
    <location>
        <begin position="4"/>
        <end position="120"/>
    </location>
</feature>
<keyword evidence="4" id="KW-0804">Transcription</keyword>
<dbReference type="GO" id="GO:0006355">
    <property type="term" value="P:regulation of DNA-templated transcription"/>
    <property type="evidence" value="ECO:0007669"/>
    <property type="project" value="InterPro"/>
</dbReference>
<feature type="modified residue" description="4-aspartylphosphate" evidence="5">
    <location>
        <position position="55"/>
    </location>
</feature>
<dbReference type="PROSITE" id="PS50110">
    <property type="entry name" value="RESPONSE_REGULATORY"/>
    <property type="match status" value="1"/>
</dbReference>
<evidence type="ECO:0000256" key="3">
    <source>
        <dbReference type="ARBA" id="ARBA00023125"/>
    </source>
</evidence>
<feature type="domain" description="HTH luxR-type" evidence="6">
    <location>
        <begin position="147"/>
        <end position="212"/>
    </location>
</feature>
<dbReference type="SMART" id="SM00421">
    <property type="entry name" value="HTH_LUXR"/>
    <property type="match status" value="1"/>
</dbReference>
<dbReference type="PANTHER" id="PTHR43214">
    <property type="entry name" value="TWO-COMPONENT RESPONSE REGULATOR"/>
    <property type="match status" value="1"/>
</dbReference>
<name>A0AB39QUN2_9ACTN</name>
<sequence length="222" mass="24050">MTVRVLVADDQAMVRVALAALLDAQPDLTVVGEAADGVQAVALAREVAPDVVLMDIRMPRLDGIAATRRILAQPSPPHVVALTTYDLDEYLYDVLRAGASGFLLKHAPPEELLLGVRAAADGGALLSPTVTKRLLGEFTRQPRRARPPAVLDQLTPREREIFDLVVRGRSNSEIAQELFVAESTVKTHVTHALTKLGLRDRVHAVLFAYEHGLAGPAPRRPT</sequence>
<evidence type="ECO:0000256" key="2">
    <source>
        <dbReference type="ARBA" id="ARBA00023015"/>
    </source>
</evidence>
<dbReference type="CDD" id="cd17535">
    <property type="entry name" value="REC_NarL-like"/>
    <property type="match status" value="1"/>
</dbReference>
<dbReference type="CDD" id="cd06170">
    <property type="entry name" value="LuxR_C_like"/>
    <property type="match status" value="1"/>
</dbReference>
<evidence type="ECO:0000259" key="7">
    <source>
        <dbReference type="PROSITE" id="PS50110"/>
    </source>
</evidence>
<dbReference type="PANTHER" id="PTHR43214:SF24">
    <property type="entry name" value="TRANSCRIPTIONAL REGULATORY PROTEIN NARL-RELATED"/>
    <property type="match status" value="1"/>
</dbReference>
<dbReference type="SMART" id="SM00448">
    <property type="entry name" value="REC"/>
    <property type="match status" value="1"/>
</dbReference>
<dbReference type="Gene3D" id="3.40.50.2300">
    <property type="match status" value="1"/>
</dbReference>
<dbReference type="AlphaFoldDB" id="A0AB39QUN2"/>
<dbReference type="PRINTS" id="PR00038">
    <property type="entry name" value="HTHLUXR"/>
</dbReference>
<protein>
    <submittedName>
        <fullName evidence="8">Response regulator</fullName>
    </submittedName>
</protein>
<dbReference type="InterPro" id="IPR011006">
    <property type="entry name" value="CheY-like_superfamily"/>
</dbReference>
<keyword evidence="1 5" id="KW-0597">Phosphoprotein</keyword>
<evidence type="ECO:0000313" key="8">
    <source>
        <dbReference type="EMBL" id="XDQ47203.1"/>
    </source>
</evidence>
<dbReference type="EMBL" id="CP163441">
    <property type="protein sequence ID" value="XDQ47203.1"/>
    <property type="molecule type" value="Genomic_DNA"/>
</dbReference>
<reference evidence="8" key="1">
    <citation type="submission" date="2024-07" db="EMBL/GenBank/DDBJ databases">
        <authorList>
            <person name="Yu S.T."/>
        </authorList>
    </citation>
    <scope>NUCLEOTIDE SEQUENCE</scope>
    <source>
        <strain evidence="8">R39</strain>
    </source>
</reference>